<keyword evidence="2" id="KW-1185">Reference proteome</keyword>
<dbReference type="EMBL" id="WSTA01000158">
    <property type="protein sequence ID" value="MWC00434.1"/>
    <property type="molecule type" value="Genomic_DNA"/>
</dbReference>
<dbReference type="InterPro" id="IPR029044">
    <property type="entry name" value="Nucleotide-diphossugar_trans"/>
</dbReference>
<organism evidence="1 2">
    <name type="scientific">Agromyces seonyuensis</name>
    <dbReference type="NCBI Taxonomy" id="2662446"/>
    <lineage>
        <taxon>Bacteria</taxon>
        <taxon>Bacillati</taxon>
        <taxon>Actinomycetota</taxon>
        <taxon>Actinomycetes</taxon>
        <taxon>Micrococcales</taxon>
        <taxon>Microbacteriaceae</taxon>
        <taxon>Agromyces</taxon>
    </lineage>
</organism>
<gene>
    <name evidence="1" type="ORF">GB864_18010</name>
</gene>
<evidence type="ECO:0000313" key="1">
    <source>
        <dbReference type="EMBL" id="MWC00434.1"/>
    </source>
</evidence>
<reference evidence="1 2" key="1">
    <citation type="submission" date="2019-12" db="EMBL/GenBank/DDBJ databases">
        <authorList>
            <person name="Kim Y.S."/>
        </authorList>
    </citation>
    <scope>NUCLEOTIDE SEQUENCE [LARGE SCALE GENOMIC DNA]</scope>
    <source>
        <strain evidence="1 2">MMS17-SY077</strain>
    </source>
</reference>
<dbReference type="AlphaFoldDB" id="A0A6I4P194"/>
<evidence type="ECO:0000313" key="2">
    <source>
        <dbReference type="Proteomes" id="UP000438182"/>
    </source>
</evidence>
<dbReference type="GO" id="GO:0016740">
    <property type="term" value="F:transferase activity"/>
    <property type="evidence" value="ECO:0007669"/>
    <property type="project" value="UniProtKB-KW"/>
</dbReference>
<feature type="non-terminal residue" evidence="1">
    <location>
        <position position="1"/>
    </location>
</feature>
<name>A0A6I4P194_9MICO</name>
<accession>A0A6I4P194</accession>
<proteinExistence type="predicted"/>
<sequence>ASGPLASALARATYRGLPGHPVLLGRDHWAPLAAALHGDRGAGPYLVAQGALAVECGDLATGADRDRPGGP</sequence>
<keyword evidence="1" id="KW-0808">Transferase</keyword>
<dbReference type="Gene3D" id="3.90.550.10">
    <property type="entry name" value="Spore Coat Polysaccharide Biosynthesis Protein SpsA, Chain A"/>
    <property type="match status" value="1"/>
</dbReference>
<protein>
    <submittedName>
        <fullName evidence="1">Nucleotidyltransferase family protein</fullName>
    </submittedName>
</protein>
<dbReference type="Proteomes" id="UP000438182">
    <property type="component" value="Unassembled WGS sequence"/>
</dbReference>
<comment type="caution">
    <text evidence="1">The sequence shown here is derived from an EMBL/GenBank/DDBJ whole genome shotgun (WGS) entry which is preliminary data.</text>
</comment>